<evidence type="ECO:0000313" key="7">
    <source>
        <dbReference type="Proteomes" id="UP001420932"/>
    </source>
</evidence>
<dbReference type="InterPro" id="IPR051708">
    <property type="entry name" value="Plant_Aspart_Prot_A1"/>
</dbReference>
<comment type="caution">
    <text evidence="6">The sequence shown here is derived from an EMBL/GenBank/DDBJ whole genome shotgun (WGS) entry which is preliminary data.</text>
</comment>
<feature type="region of interest" description="Disordered" evidence="4">
    <location>
        <begin position="46"/>
        <end position="65"/>
    </location>
</feature>
<feature type="domain" description="Xylanase inhibitor N-terminal" evidence="5">
    <location>
        <begin position="47"/>
        <end position="143"/>
    </location>
</feature>
<evidence type="ECO:0000256" key="3">
    <source>
        <dbReference type="ARBA" id="ARBA00022801"/>
    </source>
</evidence>
<evidence type="ECO:0000313" key="6">
    <source>
        <dbReference type="EMBL" id="KAK9162451.1"/>
    </source>
</evidence>
<dbReference type="PANTHER" id="PTHR47967:SF60">
    <property type="entry name" value="PROTEIN ASPARTIC PROTEASE IN GUARD CELL 1-LIKE"/>
    <property type="match status" value="1"/>
</dbReference>
<dbReference type="PANTHER" id="PTHR47967">
    <property type="entry name" value="OS07G0603500 PROTEIN-RELATED"/>
    <property type="match status" value="1"/>
</dbReference>
<dbReference type="Proteomes" id="UP001420932">
    <property type="component" value="Unassembled WGS sequence"/>
</dbReference>
<organism evidence="6 7">
    <name type="scientific">Stephania yunnanensis</name>
    <dbReference type="NCBI Taxonomy" id="152371"/>
    <lineage>
        <taxon>Eukaryota</taxon>
        <taxon>Viridiplantae</taxon>
        <taxon>Streptophyta</taxon>
        <taxon>Embryophyta</taxon>
        <taxon>Tracheophyta</taxon>
        <taxon>Spermatophyta</taxon>
        <taxon>Magnoliopsida</taxon>
        <taxon>Ranunculales</taxon>
        <taxon>Menispermaceae</taxon>
        <taxon>Menispermoideae</taxon>
        <taxon>Cissampelideae</taxon>
        <taxon>Stephania</taxon>
    </lineage>
</organism>
<reference evidence="6 7" key="1">
    <citation type="submission" date="2024-01" db="EMBL/GenBank/DDBJ databases">
        <title>Genome assemblies of Stephania.</title>
        <authorList>
            <person name="Yang L."/>
        </authorList>
    </citation>
    <scope>NUCLEOTIDE SEQUENCE [LARGE SCALE GENOMIC DNA]</scope>
    <source>
        <strain evidence="6">YNDBR</strain>
        <tissue evidence="6">Leaf</tissue>
    </source>
</reference>
<sequence length="150" mass="16061">MSRQQLATQQLPSVTRLLVHVASTASATNHESPRQPGRPQVVSTLLTPSTNPLLSSSSSSISRDNPQCRSLDVSACRNNSCLYQVSYGDDSYTVGYYVFETLTFSDDASVDKIAIGCGHNVESLFVGAAGFTRGSQPASLINSLPRPPPR</sequence>
<evidence type="ECO:0000256" key="2">
    <source>
        <dbReference type="ARBA" id="ARBA00022670"/>
    </source>
</evidence>
<dbReference type="InterPro" id="IPR021109">
    <property type="entry name" value="Peptidase_aspartic_dom_sf"/>
</dbReference>
<dbReference type="GO" id="GO:0008233">
    <property type="term" value="F:peptidase activity"/>
    <property type="evidence" value="ECO:0007669"/>
    <property type="project" value="UniProtKB-KW"/>
</dbReference>
<comment type="similarity">
    <text evidence="1">Belongs to the peptidase A1 family.</text>
</comment>
<accession>A0AAP0L198</accession>
<evidence type="ECO:0000259" key="5">
    <source>
        <dbReference type="Pfam" id="PF14543"/>
    </source>
</evidence>
<dbReference type="EMBL" id="JBBNAF010000002">
    <property type="protein sequence ID" value="KAK9162451.1"/>
    <property type="molecule type" value="Genomic_DNA"/>
</dbReference>
<name>A0AAP0L198_9MAGN</name>
<feature type="compositionally biased region" description="Low complexity" evidence="4">
    <location>
        <begin position="46"/>
        <end position="62"/>
    </location>
</feature>
<dbReference type="AlphaFoldDB" id="A0AAP0L198"/>
<evidence type="ECO:0000256" key="4">
    <source>
        <dbReference type="SAM" id="MobiDB-lite"/>
    </source>
</evidence>
<keyword evidence="2" id="KW-0645">Protease</keyword>
<dbReference type="Pfam" id="PF14543">
    <property type="entry name" value="TAXi_N"/>
    <property type="match status" value="1"/>
</dbReference>
<dbReference type="GO" id="GO:0006508">
    <property type="term" value="P:proteolysis"/>
    <property type="evidence" value="ECO:0007669"/>
    <property type="project" value="UniProtKB-KW"/>
</dbReference>
<keyword evidence="3" id="KW-0378">Hydrolase</keyword>
<gene>
    <name evidence="6" type="ORF">Syun_003353</name>
</gene>
<dbReference type="Gene3D" id="2.40.70.10">
    <property type="entry name" value="Acid Proteases"/>
    <property type="match status" value="1"/>
</dbReference>
<protein>
    <recommendedName>
        <fullName evidence="5">Xylanase inhibitor N-terminal domain-containing protein</fullName>
    </recommendedName>
</protein>
<keyword evidence="7" id="KW-1185">Reference proteome</keyword>
<dbReference type="SUPFAM" id="SSF50630">
    <property type="entry name" value="Acid proteases"/>
    <property type="match status" value="1"/>
</dbReference>
<evidence type="ECO:0000256" key="1">
    <source>
        <dbReference type="ARBA" id="ARBA00007447"/>
    </source>
</evidence>
<proteinExistence type="inferred from homology"/>
<dbReference type="InterPro" id="IPR032861">
    <property type="entry name" value="TAXi_N"/>
</dbReference>